<dbReference type="AlphaFoldDB" id="A0A6J4MXF6"/>
<dbReference type="EC" id="2.1.1.79" evidence="1"/>
<keyword evidence="1" id="KW-0489">Methyltransferase</keyword>
<gene>
    <name evidence="1" type="ORF">AVDCRST_MAG21-387</name>
</gene>
<keyword evidence="1" id="KW-0808">Transferase</keyword>
<organism evidence="1">
    <name type="scientific">uncultured Nocardioidaceae bacterium</name>
    <dbReference type="NCBI Taxonomy" id="253824"/>
    <lineage>
        <taxon>Bacteria</taxon>
        <taxon>Bacillati</taxon>
        <taxon>Actinomycetota</taxon>
        <taxon>Actinomycetes</taxon>
        <taxon>Propionibacteriales</taxon>
        <taxon>Nocardioidaceae</taxon>
        <taxon>environmental samples</taxon>
    </lineage>
</organism>
<dbReference type="GO" id="GO:0032259">
    <property type="term" value="P:methylation"/>
    <property type="evidence" value="ECO:0007669"/>
    <property type="project" value="UniProtKB-KW"/>
</dbReference>
<dbReference type="GO" id="GO:0008825">
    <property type="term" value="F:cyclopropane-fatty-acyl-phospholipid synthase activity"/>
    <property type="evidence" value="ECO:0007669"/>
    <property type="project" value="UniProtKB-EC"/>
</dbReference>
<reference evidence="1" key="1">
    <citation type="submission" date="2020-02" db="EMBL/GenBank/DDBJ databases">
        <authorList>
            <person name="Meier V. D."/>
        </authorList>
    </citation>
    <scope>NUCLEOTIDE SEQUENCE</scope>
    <source>
        <strain evidence="1">AVDCRST_MAG21</strain>
    </source>
</reference>
<accession>A0A6J4MXF6</accession>
<proteinExistence type="predicted"/>
<sequence>PSSPARWASTRCCSGVPVASSRRCAGTPGC</sequence>
<feature type="non-terminal residue" evidence="1">
    <location>
        <position position="1"/>
    </location>
</feature>
<feature type="non-terminal residue" evidence="1">
    <location>
        <position position="30"/>
    </location>
</feature>
<protein>
    <submittedName>
        <fullName evidence="1">Cyclopropane-fatty-acyl-phospholipid synthase</fullName>
        <ecNumber evidence="1">2.1.1.79</ecNumber>
    </submittedName>
</protein>
<evidence type="ECO:0000313" key="1">
    <source>
        <dbReference type="EMBL" id="CAA9369105.1"/>
    </source>
</evidence>
<dbReference type="EMBL" id="CADCUL010000059">
    <property type="protein sequence ID" value="CAA9369105.1"/>
    <property type="molecule type" value="Genomic_DNA"/>
</dbReference>
<name>A0A6J4MXF6_9ACTN</name>